<feature type="region of interest" description="Disordered" evidence="1">
    <location>
        <begin position="87"/>
        <end position="108"/>
    </location>
</feature>
<evidence type="ECO:0000313" key="3">
    <source>
        <dbReference type="Proteomes" id="UP001589609"/>
    </source>
</evidence>
<protein>
    <submittedName>
        <fullName evidence="2">Uncharacterized protein</fullName>
    </submittedName>
</protein>
<organism evidence="2 3">
    <name type="scientific">Ectobacillus funiculus</name>
    <dbReference type="NCBI Taxonomy" id="137993"/>
    <lineage>
        <taxon>Bacteria</taxon>
        <taxon>Bacillati</taxon>
        <taxon>Bacillota</taxon>
        <taxon>Bacilli</taxon>
        <taxon>Bacillales</taxon>
        <taxon>Bacillaceae</taxon>
        <taxon>Ectobacillus</taxon>
    </lineage>
</organism>
<accession>A0ABV5WIN9</accession>
<dbReference type="Proteomes" id="UP001589609">
    <property type="component" value="Unassembled WGS sequence"/>
</dbReference>
<reference evidence="2 3" key="1">
    <citation type="submission" date="2024-09" db="EMBL/GenBank/DDBJ databases">
        <authorList>
            <person name="Sun Q."/>
            <person name="Mori K."/>
        </authorList>
    </citation>
    <scope>NUCLEOTIDE SEQUENCE [LARGE SCALE GENOMIC DNA]</scope>
    <source>
        <strain evidence="2 3">JCM 11201</strain>
    </source>
</reference>
<feature type="compositionally biased region" description="Basic residues" evidence="1">
    <location>
        <begin position="10"/>
        <end position="26"/>
    </location>
</feature>
<evidence type="ECO:0000313" key="2">
    <source>
        <dbReference type="EMBL" id="MFB9760205.1"/>
    </source>
</evidence>
<evidence type="ECO:0000256" key="1">
    <source>
        <dbReference type="SAM" id="MobiDB-lite"/>
    </source>
</evidence>
<dbReference type="RefSeq" id="WP_379950534.1">
    <property type="nucleotide sequence ID" value="NZ_JBHMAF010000114.1"/>
</dbReference>
<feature type="region of interest" description="Disordered" evidence="1">
    <location>
        <begin position="1"/>
        <end position="32"/>
    </location>
</feature>
<gene>
    <name evidence="2" type="ORF">ACFFMS_17730</name>
</gene>
<name>A0ABV5WIN9_9BACI</name>
<comment type="caution">
    <text evidence="2">The sequence shown here is derived from an EMBL/GenBank/DDBJ whole genome shotgun (WGS) entry which is preliminary data.</text>
</comment>
<dbReference type="EMBL" id="JBHMAF010000114">
    <property type="protein sequence ID" value="MFB9760205.1"/>
    <property type="molecule type" value="Genomic_DNA"/>
</dbReference>
<sequence length="108" mass="12730">MKDFDGHMKGEKHRGGRHKGKHHHHGAQTFRRGRALEFLERLKVKSATLKQQLEAPEFQEIKPIILGELKALELVIDEFTKHFELHEVEDMNPKTDQTEKEEEKRPLE</sequence>
<keyword evidence="3" id="KW-1185">Reference proteome</keyword>
<proteinExistence type="predicted"/>